<dbReference type="EMBL" id="JACXVP010000011">
    <property type="protein sequence ID" value="KAG5576086.1"/>
    <property type="molecule type" value="Genomic_DNA"/>
</dbReference>
<proteinExistence type="predicted"/>
<protein>
    <submittedName>
        <fullName evidence="1">Uncharacterized protein</fullName>
    </submittedName>
</protein>
<keyword evidence="2" id="KW-1185">Reference proteome</keyword>
<comment type="caution">
    <text evidence="1">The sequence shown here is derived from an EMBL/GenBank/DDBJ whole genome shotgun (WGS) entry which is preliminary data.</text>
</comment>
<accession>A0A9J5WMH0</accession>
<evidence type="ECO:0000313" key="2">
    <source>
        <dbReference type="Proteomes" id="UP000824120"/>
    </source>
</evidence>
<name>A0A9J5WMH0_SOLCO</name>
<dbReference type="AlphaFoldDB" id="A0A9J5WMH0"/>
<evidence type="ECO:0000313" key="1">
    <source>
        <dbReference type="EMBL" id="KAG5576086.1"/>
    </source>
</evidence>
<sequence length="84" mass="10082">MQSRQNVSILVQMILNDKRLDFIETRHQSLQHIQQSRFTMDQKQPEYHTIKNEDCGFDDEPHLISLLWRILLRISSSRTQSMIL</sequence>
<organism evidence="1 2">
    <name type="scientific">Solanum commersonii</name>
    <name type="common">Commerson's wild potato</name>
    <name type="synonym">Commerson's nightshade</name>
    <dbReference type="NCBI Taxonomy" id="4109"/>
    <lineage>
        <taxon>Eukaryota</taxon>
        <taxon>Viridiplantae</taxon>
        <taxon>Streptophyta</taxon>
        <taxon>Embryophyta</taxon>
        <taxon>Tracheophyta</taxon>
        <taxon>Spermatophyta</taxon>
        <taxon>Magnoliopsida</taxon>
        <taxon>eudicotyledons</taxon>
        <taxon>Gunneridae</taxon>
        <taxon>Pentapetalae</taxon>
        <taxon>asterids</taxon>
        <taxon>lamiids</taxon>
        <taxon>Solanales</taxon>
        <taxon>Solanaceae</taxon>
        <taxon>Solanoideae</taxon>
        <taxon>Solaneae</taxon>
        <taxon>Solanum</taxon>
    </lineage>
</organism>
<dbReference type="Proteomes" id="UP000824120">
    <property type="component" value="Chromosome 11"/>
</dbReference>
<gene>
    <name evidence="1" type="ORF">H5410_056220</name>
</gene>
<reference evidence="1 2" key="1">
    <citation type="submission" date="2020-09" db="EMBL/GenBank/DDBJ databases">
        <title>De no assembly of potato wild relative species, Solanum commersonii.</title>
        <authorList>
            <person name="Cho K."/>
        </authorList>
    </citation>
    <scope>NUCLEOTIDE SEQUENCE [LARGE SCALE GENOMIC DNA]</scope>
    <source>
        <strain evidence="1">LZ3.2</strain>
        <tissue evidence="1">Leaf</tissue>
    </source>
</reference>